<comment type="caution">
    <text evidence="1">The sequence shown here is derived from an EMBL/GenBank/DDBJ whole genome shotgun (WGS) entry which is preliminary data.</text>
</comment>
<dbReference type="Proteomes" id="UP001201812">
    <property type="component" value="Unassembled WGS sequence"/>
</dbReference>
<dbReference type="InterPro" id="IPR011990">
    <property type="entry name" value="TPR-like_helical_dom_sf"/>
</dbReference>
<dbReference type="Gene3D" id="1.25.40.10">
    <property type="entry name" value="Tetratricopeptide repeat domain"/>
    <property type="match status" value="1"/>
</dbReference>
<proteinExistence type="predicted"/>
<dbReference type="AlphaFoldDB" id="A0AAD4R684"/>
<sequence>MSNATDEKYNAAESEGDRMLNHCRICQLLSRATRVLGVIFCLRWYRYIKFEKEQFGEVHGRKWKNGPDPCGNLLYKLVKDNDKVSDVVKNKLRENDIDDWDVTVLNCAILTVSNALWGFGNWPEKYKEVGKKLKILTDTRNHLQHLSKCQLTNAEFSHYWSVIADVLISFGYDADKLDKLKNWLMQLKFVPSKPLDTLPRAERLKEKANHLYKACFMALTRNQFTESIRIYSKILAIPELSDENRARILTRRSNAYLMEKGRHSYSLALQDAEEAVQTFTNSMVRPFVIPYNPYTKCVVVLNNKPS</sequence>
<evidence type="ECO:0000313" key="1">
    <source>
        <dbReference type="EMBL" id="KAI1712556.1"/>
    </source>
</evidence>
<protein>
    <submittedName>
        <fullName evidence="1">Uncharacterized protein</fullName>
    </submittedName>
</protein>
<keyword evidence="2" id="KW-1185">Reference proteome</keyword>
<evidence type="ECO:0000313" key="2">
    <source>
        <dbReference type="Proteomes" id="UP001201812"/>
    </source>
</evidence>
<organism evidence="1 2">
    <name type="scientific">Ditylenchus destructor</name>
    <dbReference type="NCBI Taxonomy" id="166010"/>
    <lineage>
        <taxon>Eukaryota</taxon>
        <taxon>Metazoa</taxon>
        <taxon>Ecdysozoa</taxon>
        <taxon>Nematoda</taxon>
        <taxon>Chromadorea</taxon>
        <taxon>Rhabditida</taxon>
        <taxon>Tylenchina</taxon>
        <taxon>Tylenchomorpha</taxon>
        <taxon>Sphaerularioidea</taxon>
        <taxon>Anguinidae</taxon>
        <taxon>Anguininae</taxon>
        <taxon>Ditylenchus</taxon>
    </lineage>
</organism>
<gene>
    <name evidence="1" type="ORF">DdX_09648</name>
</gene>
<reference evidence="1" key="1">
    <citation type="submission" date="2022-01" db="EMBL/GenBank/DDBJ databases">
        <title>Genome Sequence Resource for Two Populations of Ditylenchus destructor, the Migratory Endoparasitic Phytonematode.</title>
        <authorList>
            <person name="Zhang H."/>
            <person name="Lin R."/>
            <person name="Xie B."/>
        </authorList>
    </citation>
    <scope>NUCLEOTIDE SEQUENCE</scope>
    <source>
        <strain evidence="1">BazhouSP</strain>
    </source>
</reference>
<name>A0AAD4R684_9BILA</name>
<accession>A0AAD4R684</accession>
<dbReference type="EMBL" id="JAKKPZ010000018">
    <property type="protein sequence ID" value="KAI1712556.1"/>
    <property type="molecule type" value="Genomic_DNA"/>
</dbReference>